<dbReference type="EMBL" id="CM042039">
    <property type="protein sequence ID" value="KAI3727022.1"/>
    <property type="molecule type" value="Genomic_DNA"/>
</dbReference>
<organism evidence="1 2">
    <name type="scientific">Smallanthus sonchifolius</name>
    <dbReference type="NCBI Taxonomy" id="185202"/>
    <lineage>
        <taxon>Eukaryota</taxon>
        <taxon>Viridiplantae</taxon>
        <taxon>Streptophyta</taxon>
        <taxon>Embryophyta</taxon>
        <taxon>Tracheophyta</taxon>
        <taxon>Spermatophyta</taxon>
        <taxon>Magnoliopsida</taxon>
        <taxon>eudicotyledons</taxon>
        <taxon>Gunneridae</taxon>
        <taxon>Pentapetalae</taxon>
        <taxon>asterids</taxon>
        <taxon>campanulids</taxon>
        <taxon>Asterales</taxon>
        <taxon>Asteraceae</taxon>
        <taxon>Asteroideae</taxon>
        <taxon>Heliantheae alliance</taxon>
        <taxon>Millerieae</taxon>
        <taxon>Smallanthus</taxon>
    </lineage>
</organism>
<accession>A0ACB9BY80</accession>
<evidence type="ECO:0000313" key="1">
    <source>
        <dbReference type="EMBL" id="KAI3727022.1"/>
    </source>
</evidence>
<sequence>MIVSSSQETIGTGSGFSDSTTFSAVTDTSTAFITNFGRNRDPETGYKNCYRSDGSEPPPIPYELVSLAEAAVQDDAQGILNELPSMHPDVCLANFYLPNGLLDLHQERDESSAKDCLWFPSSLVSGRICVWPY</sequence>
<proteinExistence type="predicted"/>
<gene>
    <name evidence="1" type="ORF">L1987_66830</name>
</gene>
<reference evidence="1 2" key="2">
    <citation type="journal article" date="2022" name="Mol. Ecol. Resour.">
        <title>The genomes of chicory, endive, great burdock and yacon provide insights into Asteraceae paleo-polyploidization history and plant inulin production.</title>
        <authorList>
            <person name="Fan W."/>
            <person name="Wang S."/>
            <person name="Wang H."/>
            <person name="Wang A."/>
            <person name="Jiang F."/>
            <person name="Liu H."/>
            <person name="Zhao H."/>
            <person name="Xu D."/>
            <person name="Zhang Y."/>
        </authorList>
    </citation>
    <scope>NUCLEOTIDE SEQUENCE [LARGE SCALE GENOMIC DNA]</scope>
    <source>
        <strain evidence="2">cv. Yunnan</strain>
        <tissue evidence="1">Leaves</tissue>
    </source>
</reference>
<keyword evidence="2" id="KW-1185">Reference proteome</keyword>
<evidence type="ECO:0000313" key="2">
    <source>
        <dbReference type="Proteomes" id="UP001056120"/>
    </source>
</evidence>
<dbReference type="Proteomes" id="UP001056120">
    <property type="component" value="Linkage Group LG22"/>
</dbReference>
<comment type="caution">
    <text evidence="1">The sequence shown here is derived from an EMBL/GenBank/DDBJ whole genome shotgun (WGS) entry which is preliminary data.</text>
</comment>
<name>A0ACB9BY80_9ASTR</name>
<protein>
    <submittedName>
        <fullName evidence="1">Uncharacterized protein</fullName>
    </submittedName>
</protein>
<reference evidence="2" key="1">
    <citation type="journal article" date="2022" name="Mol. Ecol. Resour.">
        <title>The genomes of chicory, endive, great burdock and yacon provide insights into Asteraceae palaeo-polyploidization history and plant inulin production.</title>
        <authorList>
            <person name="Fan W."/>
            <person name="Wang S."/>
            <person name="Wang H."/>
            <person name="Wang A."/>
            <person name="Jiang F."/>
            <person name="Liu H."/>
            <person name="Zhao H."/>
            <person name="Xu D."/>
            <person name="Zhang Y."/>
        </authorList>
    </citation>
    <scope>NUCLEOTIDE SEQUENCE [LARGE SCALE GENOMIC DNA]</scope>
    <source>
        <strain evidence="2">cv. Yunnan</strain>
    </source>
</reference>